<feature type="transmembrane region" description="Helical" evidence="9">
    <location>
        <begin position="21"/>
        <end position="47"/>
    </location>
</feature>
<evidence type="ECO:0000256" key="3">
    <source>
        <dbReference type="ARBA" id="ARBA00022553"/>
    </source>
</evidence>
<evidence type="ECO:0000256" key="8">
    <source>
        <dbReference type="SAM" id="MobiDB-lite"/>
    </source>
</evidence>
<reference evidence="11 12" key="1">
    <citation type="submission" date="2021-08" db="EMBL/GenBank/DDBJ databases">
        <authorList>
            <person name="Zhang D."/>
            <person name="Zhang A."/>
            <person name="Wang L."/>
        </authorList>
    </citation>
    <scope>NUCLEOTIDE SEQUENCE [LARGE SCALE GENOMIC DNA]</scope>
    <source>
        <strain evidence="11 12">WL0086</strain>
    </source>
</reference>
<dbReference type="EC" id="2.7.13.3" evidence="2"/>
<gene>
    <name evidence="11" type="ORF">K1X11_008780</name>
</gene>
<keyword evidence="3" id="KW-0597">Phosphoprotein</keyword>
<dbReference type="InterPro" id="IPR036890">
    <property type="entry name" value="HATPase_C_sf"/>
</dbReference>
<dbReference type="InterPro" id="IPR036097">
    <property type="entry name" value="HisK_dim/P_sf"/>
</dbReference>
<evidence type="ECO:0000256" key="4">
    <source>
        <dbReference type="ARBA" id="ARBA00022679"/>
    </source>
</evidence>
<dbReference type="SUPFAM" id="SSF55874">
    <property type="entry name" value="ATPase domain of HSP90 chaperone/DNA topoisomerase II/histidine kinase"/>
    <property type="match status" value="1"/>
</dbReference>
<dbReference type="PROSITE" id="PS50109">
    <property type="entry name" value="HIS_KIN"/>
    <property type="match status" value="1"/>
</dbReference>
<dbReference type="PANTHER" id="PTHR45436:SF5">
    <property type="entry name" value="SENSOR HISTIDINE KINASE TRCS"/>
    <property type="match status" value="1"/>
</dbReference>
<evidence type="ECO:0000256" key="9">
    <source>
        <dbReference type="SAM" id="Phobius"/>
    </source>
</evidence>
<accession>A0ABZ1CCU9</accession>
<evidence type="ECO:0000259" key="10">
    <source>
        <dbReference type="PROSITE" id="PS50109"/>
    </source>
</evidence>
<dbReference type="InterPro" id="IPR003594">
    <property type="entry name" value="HATPase_dom"/>
</dbReference>
<keyword evidence="5 9" id="KW-0812">Transmembrane</keyword>
<dbReference type="InterPro" id="IPR005467">
    <property type="entry name" value="His_kinase_dom"/>
</dbReference>
<comment type="catalytic activity">
    <reaction evidence="1">
        <text>ATP + protein L-histidine = ADP + protein N-phospho-L-histidine.</text>
        <dbReference type="EC" id="2.7.13.3"/>
    </reaction>
</comment>
<keyword evidence="4" id="KW-0808">Transferase</keyword>
<dbReference type="EMBL" id="CP139781">
    <property type="protein sequence ID" value="WRQ89503.1"/>
    <property type="molecule type" value="Genomic_DNA"/>
</dbReference>
<feature type="region of interest" description="Disordered" evidence="8">
    <location>
        <begin position="282"/>
        <end position="304"/>
    </location>
</feature>
<reference evidence="11 12" key="2">
    <citation type="submission" date="2023-12" db="EMBL/GenBank/DDBJ databases">
        <title>Description of an unclassified Opitutus bacterium of Verrucomicrobiota.</title>
        <authorList>
            <person name="Zhang D.-F."/>
        </authorList>
    </citation>
    <scope>NUCLEOTIDE SEQUENCE [LARGE SCALE GENOMIC DNA]</scope>
    <source>
        <strain evidence="11 12">WL0086</strain>
    </source>
</reference>
<name>A0ABZ1CCU9_9BACT</name>
<dbReference type="CDD" id="cd00075">
    <property type="entry name" value="HATPase"/>
    <property type="match status" value="1"/>
</dbReference>
<evidence type="ECO:0000313" key="11">
    <source>
        <dbReference type="EMBL" id="WRQ89503.1"/>
    </source>
</evidence>
<dbReference type="SUPFAM" id="SSF47384">
    <property type="entry name" value="Homodimeric domain of signal transducing histidine kinase"/>
    <property type="match status" value="1"/>
</dbReference>
<sequence>MASDPLAFYRTLSRGFFPRSYSLKFLGIAFLGIHLPLIAFVVYLAASHGWEDALPAIIVVLLATLVGTALTMWSQHRLLAPIRRAHSDLVTYRETRQLPTSPGEFPDEAGQLMRETRESIESLDRLLKLKDQLAAGIAHDFRSPLTSIVAASDYLLEDNPPGTDTGDIVTVMRRSALAQAEHVNRLLAAALADTRGVSFSSESVPLEAVWSEVTATQHLPASQKGIKLTFTPTSAAVLGSAARIVQIINNLVSNAIKACPAGSEVTLTATREDDRVVIRVSDNGPGVEPGKLSDALRRPADQPPAAGELKLGLGLRMVSSLLHLHGSRLDMERPASGGMRFSFKLRPAN</sequence>
<keyword evidence="9" id="KW-0472">Membrane</keyword>
<dbReference type="InterPro" id="IPR003661">
    <property type="entry name" value="HisK_dim/P_dom"/>
</dbReference>
<evidence type="ECO:0000256" key="7">
    <source>
        <dbReference type="ARBA" id="ARBA00022989"/>
    </source>
</evidence>
<protein>
    <recommendedName>
        <fullName evidence="2">histidine kinase</fullName>
        <ecNumber evidence="2">2.7.13.3</ecNumber>
    </recommendedName>
</protein>
<proteinExistence type="predicted"/>
<evidence type="ECO:0000256" key="2">
    <source>
        <dbReference type="ARBA" id="ARBA00012438"/>
    </source>
</evidence>
<dbReference type="InterPro" id="IPR050428">
    <property type="entry name" value="TCS_sensor_his_kinase"/>
</dbReference>
<dbReference type="Pfam" id="PF00512">
    <property type="entry name" value="HisKA"/>
    <property type="match status" value="1"/>
</dbReference>
<dbReference type="CDD" id="cd00082">
    <property type="entry name" value="HisKA"/>
    <property type="match status" value="1"/>
</dbReference>
<evidence type="ECO:0000256" key="1">
    <source>
        <dbReference type="ARBA" id="ARBA00000085"/>
    </source>
</evidence>
<dbReference type="Gene3D" id="1.10.287.130">
    <property type="match status" value="1"/>
</dbReference>
<keyword evidence="6 11" id="KW-0418">Kinase</keyword>
<dbReference type="PANTHER" id="PTHR45436">
    <property type="entry name" value="SENSOR HISTIDINE KINASE YKOH"/>
    <property type="match status" value="1"/>
</dbReference>
<dbReference type="GO" id="GO:0016301">
    <property type="term" value="F:kinase activity"/>
    <property type="evidence" value="ECO:0007669"/>
    <property type="project" value="UniProtKB-KW"/>
</dbReference>
<evidence type="ECO:0000256" key="6">
    <source>
        <dbReference type="ARBA" id="ARBA00022777"/>
    </source>
</evidence>
<keyword evidence="12" id="KW-1185">Reference proteome</keyword>
<feature type="transmembrane region" description="Helical" evidence="9">
    <location>
        <begin position="53"/>
        <end position="74"/>
    </location>
</feature>
<dbReference type="Gene3D" id="3.30.565.10">
    <property type="entry name" value="Histidine kinase-like ATPase, C-terminal domain"/>
    <property type="match status" value="1"/>
</dbReference>
<dbReference type="RefSeq" id="WP_221029809.1">
    <property type="nucleotide sequence ID" value="NZ_CP139781.1"/>
</dbReference>
<dbReference type="SMART" id="SM00387">
    <property type="entry name" value="HATPase_c"/>
    <property type="match status" value="1"/>
</dbReference>
<organism evidence="11 12">
    <name type="scientific">Actomonas aquatica</name>
    <dbReference type="NCBI Taxonomy" id="2866162"/>
    <lineage>
        <taxon>Bacteria</taxon>
        <taxon>Pseudomonadati</taxon>
        <taxon>Verrucomicrobiota</taxon>
        <taxon>Opitutia</taxon>
        <taxon>Opitutales</taxon>
        <taxon>Opitutaceae</taxon>
        <taxon>Actomonas</taxon>
    </lineage>
</organism>
<feature type="domain" description="Histidine kinase" evidence="10">
    <location>
        <begin position="136"/>
        <end position="349"/>
    </location>
</feature>
<keyword evidence="7 9" id="KW-1133">Transmembrane helix</keyword>
<evidence type="ECO:0000256" key="5">
    <source>
        <dbReference type="ARBA" id="ARBA00022692"/>
    </source>
</evidence>
<evidence type="ECO:0000313" key="12">
    <source>
        <dbReference type="Proteomes" id="UP000738431"/>
    </source>
</evidence>
<dbReference type="Pfam" id="PF02518">
    <property type="entry name" value="HATPase_c"/>
    <property type="match status" value="1"/>
</dbReference>
<dbReference type="SMART" id="SM00388">
    <property type="entry name" value="HisKA"/>
    <property type="match status" value="1"/>
</dbReference>
<dbReference type="Proteomes" id="UP000738431">
    <property type="component" value="Chromosome"/>
</dbReference>